<dbReference type="InterPro" id="IPR012338">
    <property type="entry name" value="Beta-lactam/transpept-like"/>
</dbReference>
<evidence type="ECO:0000256" key="6">
    <source>
        <dbReference type="SAM" id="SignalP"/>
    </source>
</evidence>
<dbReference type="Gene3D" id="3.40.710.10">
    <property type="entry name" value="DD-peptidase/beta-lactamase superfamily"/>
    <property type="match status" value="1"/>
</dbReference>
<evidence type="ECO:0000256" key="3">
    <source>
        <dbReference type="ARBA" id="ARBA00022801"/>
    </source>
</evidence>
<dbReference type="GO" id="GO:0017001">
    <property type="term" value="P:antibiotic catabolic process"/>
    <property type="evidence" value="ECO:0007669"/>
    <property type="project" value="InterPro"/>
</dbReference>
<dbReference type="GO" id="GO:0030288">
    <property type="term" value="C:outer membrane-bounded periplasmic space"/>
    <property type="evidence" value="ECO:0007669"/>
    <property type="project" value="InterPro"/>
</dbReference>
<feature type="chain" id="PRO_5027023123" description="Beta-lactamase" evidence="6">
    <location>
        <begin position="19"/>
        <end position="377"/>
    </location>
</feature>
<sequence length="377" mass="42568">MKNRLLLILLLSPIFCLAQNSPPENIKILMDSAAKRMTKKPLIHSASIAIVYQGKEFIGHYGELEKGKNNCPDNETIYEIGSLSKTFAGTLAAKAVCEKKLNIDDEIQKYLPENYPNLKYGDQPILVKHLLSHTSGFPNMLPFEANTILADFTNHDTPAKINELYKNYHQKDFLRDLHKVKIDTVPGYKYSYSSAGSQLVAFILEKVYQTKYEKLLTDYVTQNIAMQNTKINLSGQETKKLAVGYHSDNSVITSPMPQLPWGASGNMKSTIPDMVKYIKFQLKNNKIVAESHKTIVKFDNDFSIGYLWNIDTGNKKLGTFYVHHGGVPRSQCYIYIVPKYDLGAFIITNQSGTETAKIMEDALTEIFDKITVMEKNG</sequence>
<proteinExistence type="inferred from homology"/>
<dbReference type="PANTHER" id="PTHR46825:SF9">
    <property type="entry name" value="BETA-LACTAMASE-RELATED DOMAIN-CONTAINING PROTEIN"/>
    <property type="match status" value="1"/>
</dbReference>
<evidence type="ECO:0000259" key="7">
    <source>
        <dbReference type="Pfam" id="PF00144"/>
    </source>
</evidence>
<evidence type="ECO:0000256" key="4">
    <source>
        <dbReference type="ARBA" id="ARBA00023251"/>
    </source>
</evidence>
<keyword evidence="4 5" id="KW-0046">Antibiotic resistance</keyword>
<dbReference type="GO" id="GO:0008800">
    <property type="term" value="F:beta-lactamase activity"/>
    <property type="evidence" value="ECO:0007669"/>
    <property type="project" value="UniProtKB-UniRule"/>
</dbReference>
<organism evidence="8 9">
    <name type="scientific">Flavobacterium bizetiae</name>
    <dbReference type="NCBI Taxonomy" id="2704140"/>
    <lineage>
        <taxon>Bacteria</taxon>
        <taxon>Pseudomonadati</taxon>
        <taxon>Bacteroidota</taxon>
        <taxon>Flavobacteriia</taxon>
        <taxon>Flavobacteriales</taxon>
        <taxon>Flavobacteriaceae</taxon>
        <taxon>Flavobacterium</taxon>
    </lineage>
</organism>
<dbReference type="Pfam" id="PF00144">
    <property type="entry name" value="Beta-lactamase"/>
    <property type="match status" value="1"/>
</dbReference>
<comment type="catalytic activity">
    <reaction evidence="1 5">
        <text>a beta-lactam + H2O = a substituted beta-amino acid</text>
        <dbReference type="Rhea" id="RHEA:20401"/>
        <dbReference type="ChEBI" id="CHEBI:15377"/>
        <dbReference type="ChEBI" id="CHEBI:35627"/>
        <dbReference type="ChEBI" id="CHEBI:140347"/>
        <dbReference type="EC" id="3.5.2.6"/>
    </reaction>
</comment>
<keyword evidence="3 5" id="KW-0378">Hydrolase</keyword>
<dbReference type="InterPro" id="IPR001586">
    <property type="entry name" value="Beta-lactam_class-C_AS"/>
</dbReference>
<keyword evidence="6" id="KW-0732">Signal</keyword>
<dbReference type="GO" id="GO:0046677">
    <property type="term" value="P:response to antibiotic"/>
    <property type="evidence" value="ECO:0007669"/>
    <property type="project" value="UniProtKB-UniRule"/>
</dbReference>
<evidence type="ECO:0000256" key="1">
    <source>
        <dbReference type="ARBA" id="ARBA00001526"/>
    </source>
</evidence>
<accession>A0A6J4GP19</accession>
<dbReference type="AlphaFoldDB" id="A0A6J4GP19"/>
<evidence type="ECO:0000313" key="9">
    <source>
        <dbReference type="Proteomes" id="UP000479938"/>
    </source>
</evidence>
<reference evidence="8 9" key="1">
    <citation type="submission" date="2020-02" db="EMBL/GenBank/DDBJ databases">
        <authorList>
            <person name="Criscuolo A."/>
        </authorList>
    </citation>
    <scope>NUCLEOTIDE SEQUENCE [LARGE SCALE GENOMIC DNA]</scope>
    <source>
        <strain evidence="8">CIP105534</strain>
    </source>
</reference>
<feature type="domain" description="Beta-lactamase-related" evidence="7">
    <location>
        <begin position="37"/>
        <end position="357"/>
    </location>
</feature>
<dbReference type="EC" id="3.5.2.6" evidence="5"/>
<evidence type="ECO:0000313" key="8">
    <source>
        <dbReference type="EMBL" id="CAA9200652.1"/>
    </source>
</evidence>
<name>A0A6J4GP19_9FLAO</name>
<dbReference type="RefSeq" id="WP_173971677.1">
    <property type="nucleotide sequence ID" value="NZ_CADCSU010000112.1"/>
</dbReference>
<protein>
    <recommendedName>
        <fullName evidence="5">Beta-lactamase</fullName>
        <ecNumber evidence="5">3.5.2.6</ecNumber>
    </recommendedName>
</protein>
<dbReference type="PANTHER" id="PTHR46825">
    <property type="entry name" value="D-ALANYL-D-ALANINE-CARBOXYPEPTIDASE/ENDOPEPTIDASE AMPH"/>
    <property type="match status" value="1"/>
</dbReference>
<evidence type="ECO:0000256" key="5">
    <source>
        <dbReference type="RuleBase" id="RU361140"/>
    </source>
</evidence>
<dbReference type="PROSITE" id="PS00336">
    <property type="entry name" value="BETA_LACTAMASE_C"/>
    <property type="match status" value="1"/>
</dbReference>
<keyword evidence="9" id="KW-1185">Reference proteome</keyword>
<dbReference type="InterPro" id="IPR001466">
    <property type="entry name" value="Beta-lactam-related"/>
</dbReference>
<evidence type="ECO:0000256" key="2">
    <source>
        <dbReference type="ARBA" id="ARBA00007840"/>
    </source>
</evidence>
<dbReference type="SUPFAM" id="SSF56601">
    <property type="entry name" value="beta-lactamase/transpeptidase-like"/>
    <property type="match status" value="1"/>
</dbReference>
<dbReference type="EMBL" id="CADCSU010000112">
    <property type="protein sequence ID" value="CAA9200652.1"/>
    <property type="molecule type" value="Genomic_DNA"/>
</dbReference>
<gene>
    <name evidence="8" type="primary">flp_1</name>
    <name evidence="8" type="ORF">FLA105534_03163</name>
</gene>
<dbReference type="InterPro" id="IPR050491">
    <property type="entry name" value="AmpC-like"/>
</dbReference>
<feature type="signal peptide" evidence="6">
    <location>
        <begin position="1"/>
        <end position="18"/>
    </location>
</feature>
<dbReference type="Proteomes" id="UP000479938">
    <property type="component" value="Unassembled WGS sequence"/>
</dbReference>
<comment type="similarity">
    <text evidence="2 5">Belongs to the class-C beta-lactamase family.</text>
</comment>